<accession>A0A381J6J3</accession>
<name>A0A381J6J3_9CLOT</name>
<protein>
    <recommendedName>
        <fullName evidence="3">Lipoprotein</fullName>
    </recommendedName>
</protein>
<keyword evidence="2" id="KW-1185">Reference proteome</keyword>
<dbReference type="PROSITE" id="PS51257">
    <property type="entry name" value="PROKAR_LIPOPROTEIN"/>
    <property type="match status" value="1"/>
</dbReference>
<reference evidence="1 2" key="1">
    <citation type="submission" date="2018-06" db="EMBL/GenBank/DDBJ databases">
        <authorList>
            <consortium name="Pathogen Informatics"/>
            <person name="Doyle S."/>
        </authorList>
    </citation>
    <scope>NUCLEOTIDE SEQUENCE [LARGE SCALE GENOMIC DNA]</scope>
    <source>
        <strain evidence="1 2">NCTC9836</strain>
    </source>
</reference>
<sequence length="195" mass="23569">MRLKKNIVVLCIFTLFSFILLGCGTVKDKQETKLEKDYVLEIKNGERFFKSEIVPKSYGEKVILDYFKIEISDEYNDFENIFINSESFNSYPKIYKENFNNGLYTEELTVHSLEKLNEKDYSNKPNDIKYYWYMDRLKEYNPNEFEIIEVKYTNKLTDKYNETAQWGSGNWTRYFIVCKEKDDSDWKIYDIYGHM</sequence>
<dbReference type="OrthoDB" id="1911138at2"/>
<organism evidence="1 2">
    <name type="scientific">Clostridium putrefaciens</name>
    <dbReference type="NCBI Taxonomy" id="99675"/>
    <lineage>
        <taxon>Bacteria</taxon>
        <taxon>Bacillati</taxon>
        <taxon>Bacillota</taxon>
        <taxon>Clostridia</taxon>
        <taxon>Eubacteriales</taxon>
        <taxon>Clostridiaceae</taxon>
        <taxon>Clostridium</taxon>
    </lineage>
</organism>
<dbReference type="Proteomes" id="UP000254664">
    <property type="component" value="Unassembled WGS sequence"/>
</dbReference>
<dbReference type="AlphaFoldDB" id="A0A381J6J3"/>
<gene>
    <name evidence="1" type="ORF">NCTC9836_01172</name>
</gene>
<proteinExistence type="predicted"/>
<evidence type="ECO:0000313" key="2">
    <source>
        <dbReference type="Proteomes" id="UP000254664"/>
    </source>
</evidence>
<evidence type="ECO:0008006" key="3">
    <source>
        <dbReference type="Google" id="ProtNLM"/>
    </source>
</evidence>
<evidence type="ECO:0000313" key="1">
    <source>
        <dbReference type="EMBL" id="SUY46861.1"/>
    </source>
</evidence>
<dbReference type="RefSeq" id="WP_115640880.1">
    <property type="nucleotide sequence ID" value="NZ_UFWZ01000001.1"/>
</dbReference>
<dbReference type="EMBL" id="UFWZ01000001">
    <property type="protein sequence ID" value="SUY46861.1"/>
    <property type="molecule type" value="Genomic_DNA"/>
</dbReference>